<keyword evidence="4 6" id="KW-0807">Transducer</keyword>
<evidence type="ECO:0000259" key="10">
    <source>
        <dbReference type="PROSITE" id="PS50885"/>
    </source>
</evidence>
<dbReference type="PROSITE" id="PS50885">
    <property type="entry name" value="HAMP"/>
    <property type="match status" value="1"/>
</dbReference>
<dbReference type="GO" id="GO:0007165">
    <property type="term" value="P:signal transduction"/>
    <property type="evidence" value="ECO:0007669"/>
    <property type="project" value="UniProtKB-KW"/>
</dbReference>
<feature type="transmembrane region" description="Helical" evidence="8">
    <location>
        <begin position="54"/>
        <end position="75"/>
    </location>
</feature>
<dbReference type="Pfam" id="PF00015">
    <property type="entry name" value="MCPsignal"/>
    <property type="match status" value="1"/>
</dbReference>
<dbReference type="AlphaFoldDB" id="A0A060M1G3"/>
<dbReference type="Gene3D" id="6.10.340.10">
    <property type="match status" value="1"/>
</dbReference>
<dbReference type="PATRIC" id="fig|1246626.3.peg.3719"/>
<dbReference type="InterPro" id="IPR004089">
    <property type="entry name" value="MCPsignal_dom"/>
</dbReference>
<dbReference type="KEGG" id="ble:BleG1_3725"/>
<evidence type="ECO:0000313" key="12">
    <source>
        <dbReference type="Proteomes" id="UP000027142"/>
    </source>
</evidence>
<gene>
    <name evidence="11" type="ORF">BleG1_3725</name>
</gene>
<dbReference type="Pfam" id="PF00672">
    <property type="entry name" value="HAMP"/>
    <property type="match status" value="1"/>
</dbReference>
<dbReference type="PANTHER" id="PTHR32089:SF114">
    <property type="entry name" value="METHYL-ACCEPTING CHEMOTAXIS PROTEIN MCPB"/>
    <property type="match status" value="1"/>
</dbReference>
<accession>A0A060M1G3</accession>
<feature type="domain" description="HAMP" evidence="10">
    <location>
        <begin position="77"/>
        <end position="130"/>
    </location>
</feature>
<keyword evidence="8" id="KW-1133">Transmembrane helix</keyword>
<comment type="similarity">
    <text evidence="5">Belongs to the methyl-accepting chemotaxis (MCP) protein family.</text>
</comment>
<feature type="domain" description="Methyl-accepting transducer" evidence="9">
    <location>
        <begin position="149"/>
        <end position="385"/>
    </location>
</feature>
<name>A0A060M1G3_9BACI</name>
<evidence type="ECO:0000256" key="4">
    <source>
        <dbReference type="ARBA" id="ARBA00023224"/>
    </source>
</evidence>
<evidence type="ECO:0000256" key="2">
    <source>
        <dbReference type="ARBA" id="ARBA00022475"/>
    </source>
</evidence>
<dbReference type="HOGENOM" id="CLU_000445_107_18_9"/>
<dbReference type="GO" id="GO:0005886">
    <property type="term" value="C:plasma membrane"/>
    <property type="evidence" value="ECO:0007669"/>
    <property type="project" value="UniProtKB-SubCell"/>
</dbReference>
<dbReference type="Proteomes" id="UP000027142">
    <property type="component" value="Chromosome"/>
</dbReference>
<keyword evidence="7" id="KW-0175">Coiled coil</keyword>
<dbReference type="SMART" id="SM00304">
    <property type="entry name" value="HAMP"/>
    <property type="match status" value="1"/>
</dbReference>
<dbReference type="EMBL" id="CP003923">
    <property type="protein sequence ID" value="AIC96272.1"/>
    <property type="molecule type" value="Genomic_DNA"/>
</dbReference>
<dbReference type="InterPro" id="IPR003660">
    <property type="entry name" value="HAMP_dom"/>
</dbReference>
<evidence type="ECO:0000256" key="1">
    <source>
        <dbReference type="ARBA" id="ARBA00004236"/>
    </source>
</evidence>
<evidence type="ECO:0000256" key="3">
    <source>
        <dbReference type="ARBA" id="ARBA00023136"/>
    </source>
</evidence>
<comment type="subcellular location">
    <subcellularLocation>
        <location evidence="1">Cell membrane</location>
    </subcellularLocation>
</comment>
<dbReference type="SMART" id="SM00283">
    <property type="entry name" value="MA"/>
    <property type="match status" value="1"/>
</dbReference>
<keyword evidence="2" id="KW-1003">Cell membrane</keyword>
<feature type="transmembrane region" description="Helical" evidence="8">
    <location>
        <begin position="19"/>
        <end position="42"/>
    </location>
</feature>
<organism evidence="11 12">
    <name type="scientific">Shouchella lehensis G1</name>
    <dbReference type="NCBI Taxonomy" id="1246626"/>
    <lineage>
        <taxon>Bacteria</taxon>
        <taxon>Bacillati</taxon>
        <taxon>Bacillota</taxon>
        <taxon>Bacilli</taxon>
        <taxon>Bacillales</taxon>
        <taxon>Bacillaceae</taxon>
        <taxon>Shouchella</taxon>
    </lineage>
</organism>
<dbReference type="PROSITE" id="PS50111">
    <property type="entry name" value="CHEMOTAXIS_TRANSDUC_2"/>
    <property type="match status" value="1"/>
</dbReference>
<dbReference type="Gene3D" id="1.10.287.950">
    <property type="entry name" value="Methyl-accepting chemotaxis protein"/>
    <property type="match status" value="1"/>
</dbReference>
<dbReference type="RefSeq" id="WP_038484084.1">
    <property type="nucleotide sequence ID" value="NZ_CP003923.1"/>
</dbReference>
<evidence type="ECO:0000313" key="11">
    <source>
        <dbReference type="EMBL" id="AIC96272.1"/>
    </source>
</evidence>
<evidence type="ECO:0000256" key="7">
    <source>
        <dbReference type="SAM" id="Coils"/>
    </source>
</evidence>
<dbReference type="CDD" id="cd06225">
    <property type="entry name" value="HAMP"/>
    <property type="match status" value="1"/>
</dbReference>
<evidence type="ECO:0000256" key="8">
    <source>
        <dbReference type="SAM" id="Phobius"/>
    </source>
</evidence>
<evidence type="ECO:0000256" key="6">
    <source>
        <dbReference type="PROSITE-ProRule" id="PRU00284"/>
    </source>
</evidence>
<dbReference type="SUPFAM" id="SSF58104">
    <property type="entry name" value="Methyl-accepting chemotaxis protein (MCP) signaling domain"/>
    <property type="match status" value="1"/>
</dbReference>
<keyword evidence="12" id="KW-1185">Reference proteome</keyword>
<feature type="coiled-coil region" evidence="7">
    <location>
        <begin position="409"/>
        <end position="436"/>
    </location>
</feature>
<dbReference type="OrthoDB" id="2489132at2"/>
<protein>
    <submittedName>
        <fullName evidence="11">Methyl-accepting chemotaxis protein</fullName>
    </submittedName>
</protein>
<keyword evidence="8" id="KW-0812">Transmembrane</keyword>
<dbReference type="STRING" id="1246626.BleG1_3725"/>
<evidence type="ECO:0000259" key="9">
    <source>
        <dbReference type="PROSITE" id="PS50111"/>
    </source>
</evidence>
<reference evidence="11 12" key="1">
    <citation type="journal article" date="2014" name="Gene">
        <title>A comparative genomic analysis of the alkalitolerant soil bacterium Bacillus lehensis G1.</title>
        <authorList>
            <person name="Noor Y.M."/>
            <person name="Samsulrizal N.H."/>
            <person name="Jema'on N.A."/>
            <person name="Low K.O."/>
            <person name="Ramli A.N."/>
            <person name="Alias N.I."/>
            <person name="Damis S.I."/>
            <person name="Fuzi S.F."/>
            <person name="Isa M.N."/>
            <person name="Murad A.M."/>
            <person name="Raih M.F."/>
            <person name="Bakar F.D."/>
            <person name="Najimudin N."/>
            <person name="Mahadi N.M."/>
            <person name="Illias R.M."/>
        </authorList>
    </citation>
    <scope>NUCLEOTIDE SEQUENCE [LARGE SCALE GENOMIC DNA]</scope>
    <source>
        <strain evidence="11 12">G1</strain>
    </source>
</reference>
<proteinExistence type="inferred from homology"/>
<dbReference type="PANTHER" id="PTHR32089">
    <property type="entry name" value="METHYL-ACCEPTING CHEMOTAXIS PROTEIN MCPB"/>
    <property type="match status" value="1"/>
</dbReference>
<keyword evidence="3 8" id="KW-0472">Membrane</keyword>
<sequence>MEAETSVSKRYRFSIRKKIVLGVSAVAVITFASSAIILYFLADFFASFLNIDPTWLTLLVLLAGVVWSGILGYFLSNIITKPLAQLEQAVTEAAAGVIDQTVELSKSDDELRALGVAYNKMLTNLNGMVREIDRNFVETDERVQQLGLATATSSSQAEQIGFTMGEIASGAENAAQAIQETVFSLETTTEMANEMQEKASLSSKQASEMGQLLETSRVMTTSLVKGIGDLTTKQEHSLDSVHRLEEQAQEVEGITAVVGAIAKQTNLLALNASIEASRAGEHGRGFAVVASEVRKLADESTQAVESINELITTIQEEVKQVVKNIEEQVDVARIQTEQGEKTTTALLEMESSAKTVTDMIKIISTLSDKQKESIEASSVKTEEVAAIAEQTSAGAQEVTAMTEEQTVALNEIETLSKDLSNQAKELKTTIEKFTIESNQ</sequence>
<evidence type="ECO:0000256" key="5">
    <source>
        <dbReference type="ARBA" id="ARBA00029447"/>
    </source>
</evidence>
<dbReference type="eggNOG" id="COG0840">
    <property type="taxonomic scope" value="Bacteria"/>
</dbReference>